<organism evidence="2 3">
    <name type="scientific">Polyangium fumosum</name>
    <dbReference type="NCBI Taxonomy" id="889272"/>
    <lineage>
        <taxon>Bacteria</taxon>
        <taxon>Pseudomonadati</taxon>
        <taxon>Myxococcota</taxon>
        <taxon>Polyangia</taxon>
        <taxon>Polyangiales</taxon>
        <taxon>Polyangiaceae</taxon>
        <taxon>Polyangium</taxon>
    </lineage>
</organism>
<accession>A0A4U1IUV4</accession>
<dbReference type="AlphaFoldDB" id="A0A4U1IUV4"/>
<feature type="region of interest" description="Disordered" evidence="1">
    <location>
        <begin position="21"/>
        <end position="47"/>
    </location>
</feature>
<feature type="compositionally biased region" description="Basic and acidic residues" evidence="1">
    <location>
        <begin position="30"/>
        <end position="41"/>
    </location>
</feature>
<dbReference type="Proteomes" id="UP000309215">
    <property type="component" value="Unassembled WGS sequence"/>
</dbReference>
<dbReference type="RefSeq" id="WP_136934852.1">
    <property type="nucleotide sequence ID" value="NZ_SSMQ01000073.1"/>
</dbReference>
<dbReference type="EMBL" id="SSMQ01000073">
    <property type="protein sequence ID" value="TKC98187.1"/>
    <property type="molecule type" value="Genomic_DNA"/>
</dbReference>
<evidence type="ECO:0000313" key="3">
    <source>
        <dbReference type="Proteomes" id="UP000309215"/>
    </source>
</evidence>
<dbReference type="OrthoDB" id="9932620at2"/>
<reference evidence="2 3" key="1">
    <citation type="submission" date="2019-04" db="EMBL/GenBank/DDBJ databases">
        <authorList>
            <person name="Li Y."/>
            <person name="Wang J."/>
        </authorList>
    </citation>
    <scope>NUCLEOTIDE SEQUENCE [LARGE SCALE GENOMIC DNA]</scope>
    <source>
        <strain evidence="2 3">DSM 14668</strain>
    </source>
</reference>
<proteinExistence type="predicted"/>
<keyword evidence="3" id="KW-1185">Reference proteome</keyword>
<sequence length="159" mass="17642">MAPHPLQSNWSATLEARLGFEPSQIPGDSEAARDDDKHGEDLPGVGPDGIMSMDMAALVLGIDAQGVGWRRRVMRRIRSEERKSGLEILVVNVGRRGSHVRAAPLLKVAPLQHVIKLRFDSLAAEVRTQKKSISEIRAQLRATERVLSEVVRRLNEIAR</sequence>
<name>A0A4U1IUV4_9BACT</name>
<comment type="caution">
    <text evidence="2">The sequence shown here is derived from an EMBL/GenBank/DDBJ whole genome shotgun (WGS) entry which is preliminary data.</text>
</comment>
<evidence type="ECO:0000313" key="2">
    <source>
        <dbReference type="EMBL" id="TKC98187.1"/>
    </source>
</evidence>
<evidence type="ECO:0000256" key="1">
    <source>
        <dbReference type="SAM" id="MobiDB-lite"/>
    </source>
</evidence>
<protein>
    <submittedName>
        <fullName evidence="2">Uncharacterized protein</fullName>
    </submittedName>
</protein>
<gene>
    <name evidence="2" type="ORF">E8A74_42430</name>
</gene>